<comment type="caution">
    <text evidence="3">The sequence shown here is derived from an EMBL/GenBank/DDBJ whole genome shotgun (WGS) entry which is preliminary data.</text>
</comment>
<dbReference type="EMBL" id="VZDO01000016">
    <property type="protein sequence ID" value="KAB0677529.1"/>
    <property type="molecule type" value="Genomic_DNA"/>
</dbReference>
<dbReference type="InterPro" id="IPR045057">
    <property type="entry name" value="Gcn5-rel_NAT"/>
</dbReference>
<dbReference type="PANTHER" id="PTHR31435">
    <property type="entry name" value="PROTEIN NATD1"/>
    <property type="match status" value="1"/>
</dbReference>
<evidence type="ECO:0000313" key="4">
    <source>
        <dbReference type="Proteomes" id="UP000432089"/>
    </source>
</evidence>
<keyword evidence="4" id="KW-1185">Reference proteome</keyword>
<gene>
    <name evidence="3" type="ORF">F6X38_17800</name>
</gene>
<dbReference type="PANTHER" id="PTHR31435:SF10">
    <property type="entry name" value="BSR4717 PROTEIN"/>
    <property type="match status" value="1"/>
</dbReference>
<sequence length="416" mass="45643">MNEWPPLDYVGWRETCSALHLYLQVAGKYRLAHTPWLNHSWHATFYVTPTGLTSSPILDGSGIEITFDFHDHIVLGTSGDGRRASLALGPTTVAAFHADFMQLVAELGGTPTFDGSPNEVSNPVPFAEDHRDRPYDRDAVERFHRALMAVDRVFKQFRTAFLGKASPVHLFWGSFDLAVTRFSGRRAPLHGGGIPALPDDVAQEAYDREVSSAGFWPGGGGIDYAAFYAYAYPAPNGFRAATVQPEAAFWHEGLSEFVLPYEAVQAAADPDAALLAFLGSIYEATADAGGWDRELLECAEGRPGRVRPASPELPKTASPSADEPVEREDGAAKGRYKLMVEGIEAEMTYSRAGEKLLIIDHTEVPAALRGRKVGERLVRQAVEDARRDGVAIIPLCPFAKAQIDRHPEWQDVLRRS</sequence>
<protein>
    <submittedName>
        <fullName evidence="3">N-acetyltransferase</fullName>
    </submittedName>
</protein>
<reference evidence="3 4" key="1">
    <citation type="submission" date="2019-09" db="EMBL/GenBank/DDBJ databases">
        <title>YIM 132180 draft genome.</title>
        <authorList>
            <person name="Zhang K."/>
        </authorList>
    </citation>
    <scope>NUCLEOTIDE SEQUENCE [LARGE SCALE GENOMIC DNA]</scope>
    <source>
        <strain evidence="3 4">YIM 132180</strain>
    </source>
</reference>
<evidence type="ECO:0000259" key="2">
    <source>
        <dbReference type="PROSITE" id="PS51729"/>
    </source>
</evidence>
<dbReference type="GO" id="GO:0016740">
    <property type="term" value="F:transferase activity"/>
    <property type="evidence" value="ECO:0007669"/>
    <property type="project" value="UniProtKB-KW"/>
</dbReference>
<dbReference type="PROSITE" id="PS51729">
    <property type="entry name" value="GNAT_YJDJ"/>
    <property type="match status" value="1"/>
</dbReference>
<dbReference type="Proteomes" id="UP000432089">
    <property type="component" value="Unassembled WGS sequence"/>
</dbReference>
<dbReference type="Pfam" id="PF19459">
    <property type="entry name" value="DUF5996"/>
    <property type="match status" value="1"/>
</dbReference>
<accession>A0A7V7TV96</accession>
<dbReference type="SUPFAM" id="SSF55729">
    <property type="entry name" value="Acyl-CoA N-acyltransferases (Nat)"/>
    <property type="match status" value="1"/>
</dbReference>
<dbReference type="InterPro" id="IPR016181">
    <property type="entry name" value="Acyl_CoA_acyltransferase"/>
</dbReference>
<feature type="domain" description="N-acetyltransferase" evidence="2">
    <location>
        <begin position="328"/>
        <end position="414"/>
    </location>
</feature>
<organism evidence="3 4">
    <name type="scientific">Plantimonas leprariae</name>
    <dbReference type="NCBI Taxonomy" id="2615207"/>
    <lineage>
        <taxon>Bacteria</taxon>
        <taxon>Pseudomonadati</taxon>
        <taxon>Pseudomonadota</taxon>
        <taxon>Alphaproteobacteria</taxon>
        <taxon>Hyphomicrobiales</taxon>
        <taxon>Aurantimonadaceae</taxon>
        <taxon>Plantimonas</taxon>
    </lineage>
</organism>
<dbReference type="Pfam" id="PF14542">
    <property type="entry name" value="Acetyltransf_CG"/>
    <property type="match status" value="1"/>
</dbReference>
<name>A0A7V7TV96_9HYPH</name>
<dbReference type="InterPro" id="IPR031165">
    <property type="entry name" value="GNAT_YJDJ"/>
</dbReference>
<dbReference type="Gene3D" id="3.40.630.30">
    <property type="match status" value="1"/>
</dbReference>
<dbReference type="InterPro" id="IPR046038">
    <property type="entry name" value="DUF5996"/>
</dbReference>
<dbReference type="RefSeq" id="WP_150972015.1">
    <property type="nucleotide sequence ID" value="NZ_VZDO01000016.1"/>
</dbReference>
<evidence type="ECO:0000313" key="3">
    <source>
        <dbReference type="EMBL" id="KAB0677529.1"/>
    </source>
</evidence>
<proteinExistence type="predicted"/>
<keyword evidence="3" id="KW-0808">Transferase</keyword>
<evidence type="ECO:0000256" key="1">
    <source>
        <dbReference type="SAM" id="MobiDB-lite"/>
    </source>
</evidence>
<dbReference type="AlphaFoldDB" id="A0A7V7TV96"/>
<feature type="region of interest" description="Disordered" evidence="1">
    <location>
        <begin position="302"/>
        <end position="330"/>
    </location>
</feature>